<organism evidence="4 5">
    <name type="scientific">Cellulosilyticum lentocellum (strain ATCC 49066 / DSM 5427 / NCIMB 11756 / RHM5)</name>
    <name type="common">Clostridium lentocellum</name>
    <dbReference type="NCBI Taxonomy" id="642492"/>
    <lineage>
        <taxon>Bacteria</taxon>
        <taxon>Bacillati</taxon>
        <taxon>Bacillota</taxon>
        <taxon>Clostridia</taxon>
        <taxon>Lachnospirales</taxon>
        <taxon>Cellulosilyticaceae</taxon>
        <taxon>Cellulosilyticum</taxon>
    </lineage>
</organism>
<dbReference type="RefSeq" id="WP_013658835.1">
    <property type="nucleotide sequence ID" value="NC_015275.1"/>
</dbReference>
<name>F2JJG6_CELLD</name>
<dbReference type="Pfam" id="PF02709">
    <property type="entry name" value="Glyco_transf_7C"/>
    <property type="match status" value="1"/>
</dbReference>
<evidence type="ECO:0000259" key="2">
    <source>
        <dbReference type="Pfam" id="PF00535"/>
    </source>
</evidence>
<feature type="domain" description="Galactosyltransferase C-terminal" evidence="3">
    <location>
        <begin position="169"/>
        <end position="229"/>
    </location>
</feature>
<dbReference type="KEGG" id="cle:Clole_3881"/>
<proteinExistence type="predicted"/>
<evidence type="ECO:0000259" key="3">
    <source>
        <dbReference type="Pfam" id="PF02709"/>
    </source>
</evidence>
<protein>
    <submittedName>
        <fullName evidence="4">Glycosyl transferase family 2</fullName>
    </submittedName>
</protein>
<dbReference type="eggNOG" id="COG1216">
    <property type="taxonomic scope" value="Bacteria"/>
</dbReference>
<gene>
    <name evidence="4" type="ordered locus">Clole_3881</name>
</gene>
<dbReference type="PANTHER" id="PTHR43685:SF3">
    <property type="entry name" value="SLR2126 PROTEIN"/>
    <property type="match status" value="1"/>
</dbReference>
<dbReference type="STRING" id="642492.Clole_3881"/>
<reference evidence="4 5" key="1">
    <citation type="journal article" date="2011" name="J. Bacteriol.">
        <title>Complete genome sequence of the cellulose-degrading bacterium Cellulosilyticum lentocellum.</title>
        <authorList>
            <consortium name="US DOE Joint Genome Institute"/>
            <person name="Miller D.A."/>
            <person name="Suen G."/>
            <person name="Bruce D."/>
            <person name="Copeland A."/>
            <person name="Cheng J.F."/>
            <person name="Detter C."/>
            <person name="Goodwin L.A."/>
            <person name="Han C.S."/>
            <person name="Hauser L.J."/>
            <person name="Land M.L."/>
            <person name="Lapidus A."/>
            <person name="Lucas S."/>
            <person name="Meincke L."/>
            <person name="Pitluck S."/>
            <person name="Tapia R."/>
            <person name="Teshima H."/>
            <person name="Woyke T."/>
            <person name="Fox B.G."/>
            <person name="Angert E.R."/>
            <person name="Currie C.R."/>
        </authorList>
    </citation>
    <scope>NUCLEOTIDE SEQUENCE [LARGE SCALE GENOMIC DNA]</scope>
    <source>
        <strain evidence="5">ATCC 49066 / DSM 5427 / NCIMB 11756 / RHM5</strain>
    </source>
</reference>
<keyword evidence="5" id="KW-1185">Reference proteome</keyword>
<dbReference type="HOGENOM" id="CLU_025996_24_2_9"/>
<dbReference type="AlphaFoldDB" id="F2JJG6"/>
<dbReference type="Pfam" id="PF00535">
    <property type="entry name" value="Glycos_transf_2"/>
    <property type="match status" value="1"/>
</dbReference>
<dbReference type="PANTHER" id="PTHR43685">
    <property type="entry name" value="GLYCOSYLTRANSFERASE"/>
    <property type="match status" value="1"/>
</dbReference>
<dbReference type="SUPFAM" id="SSF53448">
    <property type="entry name" value="Nucleotide-diphospho-sugar transferases"/>
    <property type="match status" value="1"/>
</dbReference>
<accession>F2JJG6</accession>
<dbReference type="InterPro" id="IPR050834">
    <property type="entry name" value="Glycosyltransf_2"/>
</dbReference>
<keyword evidence="1 4" id="KW-0808">Transferase</keyword>
<evidence type="ECO:0000313" key="4">
    <source>
        <dbReference type="EMBL" id="ADZ85561.1"/>
    </source>
</evidence>
<dbReference type="Proteomes" id="UP000008467">
    <property type="component" value="Chromosome"/>
</dbReference>
<sequence>MIKYSFIIPTYNNEKLLRNALFALNHQTPIDRDDYEVIVVDDGSDRDTYEAINNINKKYSMKYVYLERNEMSSRAKARNAGIAKAEGEYIVFIDADIIVKPNFLEEIDRCYRLKKDMIVVGTRILLQEPAEDMAGENGSLFDNDYFKDKGAIPEFREEVFNDLSYNAATMKAPFLYCFTCNLAVPKIWLNKVNGFDEDLKKWGIEDIELIYRMYELGLKIVFNSKNQVVHQFHGIKQGKFVQKNQEEEVDYNSEVFIKKHPQAMGLDNDKLKQLFRSIATRYKSIETPLSSTENCMIINFKEEETLEEIKEVIQQALELETTNIIIYDYVETTDLDIWIQLQDVRGKVVKYYPVSKQTKEIEEVCDNQI</sequence>
<dbReference type="GO" id="GO:0016740">
    <property type="term" value="F:transferase activity"/>
    <property type="evidence" value="ECO:0007669"/>
    <property type="project" value="UniProtKB-KW"/>
</dbReference>
<dbReference type="InterPro" id="IPR027791">
    <property type="entry name" value="Galactosyl_T_C"/>
</dbReference>
<dbReference type="EMBL" id="CP002582">
    <property type="protein sequence ID" value="ADZ85561.1"/>
    <property type="molecule type" value="Genomic_DNA"/>
</dbReference>
<dbReference type="Gene3D" id="3.90.550.10">
    <property type="entry name" value="Spore Coat Polysaccharide Biosynthesis Protein SpsA, Chain A"/>
    <property type="match status" value="1"/>
</dbReference>
<dbReference type="InterPro" id="IPR029044">
    <property type="entry name" value="Nucleotide-diphossugar_trans"/>
</dbReference>
<evidence type="ECO:0000313" key="5">
    <source>
        <dbReference type="Proteomes" id="UP000008467"/>
    </source>
</evidence>
<evidence type="ECO:0000256" key="1">
    <source>
        <dbReference type="ARBA" id="ARBA00022679"/>
    </source>
</evidence>
<dbReference type="InterPro" id="IPR001173">
    <property type="entry name" value="Glyco_trans_2-like"/>
</dbReference>
<feature type="domain" description="Glycosyltransferase 2-like" evidence="2">
    <location>
        <begin position="5"/>
        <end position="122"/>
    </location>
</feature>